<accession>A0A9D7PRG9</accession>
<reference evidence="1" key="1">
    <citation type="submission" date="2020-10" db="EMBL/GenBank/DDBJ databases">
        <title>Connecting structure to function with the recovery of over 1000 high-quality activated sludge metagenome-assembled genomes encoding full-length rRNA genes using long-read sequencing.</title>
        <authorList>
            <person name="Singleton C.M."/>
            <person name="Petriglieri F."/>
            <person name="Kristensen J.M."/>
            <person name="Kirkegaard R.H."/>
            <person name="Michaelsen T.Y."/>
            <person name="Andersen M.H."/>
            <person name="Karst S.M."/>
            <person name="Dueholm M.S."/>
            <person name="Nielsen P.H."/>
            <person name="Albertsen M."/>
        </authorList>
    </citation>
    <scope>NUCLEOTIDE SEQUENCE</scope>
    <source>
        <strain evidence="1">Hirt_18-Q3-R61-65_BATAC.395</strain>
    </source>
</reference>
<dbReference type="AlphaFoldDB" id="A0A9D7PRG9"/>
<dbReference type="PANTHER" id="PTHR39550">
    <property type="entry name" value="SLL0658 PROTEIN"/>
    <property type="match status" value="1"/>
</dbReference>
<protein>
    <submittedName>
        <fullName evidence="1">DUF3368 domain-containing protein</fullName>
    </submittedName>
</protein>
<dbReference type="PANTHER" id="PTHR39550:SF1">
    <property type="entry name" value="SLL0658 PROTEIN"/>
    <property type="match status" value="1"/>
</dbReference>
<gene>
    <name evidence="1" type="ORF">IPL58_01635</name>
</gene>
<sequence length="204" mass="22125">MRIDRVVVNSSPLITLFNSGQAELLPKLFSEVLVPDAVWLEVAEGGHQDIAAQAIRSAQWIKRLPPTLPDPVVLAWDAGPGETAVISFARTDADLRAVVDDDYARRCARVLGVKTLGTCGVILLAKRRGIIPCVKPALDALRTAGLWLSDSLIRTIQEEGSDGKGERFESHKQRPTVLSVSEADRGVVFQPAVTIRPLPSLPHP</sequence>
<comment type="caution">
    <text evidence="1">The sequence shown here is derived from an EMBL/GenBank/DDBJ whole genome shotgun (WGS) entry which is preliminary data.</text>
</comment>
<name>A0A9D7PRG9_9PROT</name>
<dbReference type="InterPro" id="IPR021799">
    <property type="entry name" value="PIN-like_prokaryotic"/>
</dbReference>
<proteinExistence type="predicted"/>
<dbReference type="Pfam" id="PF11848">
    <property type="entry name" value="DUF3368"/>
    <property type="match status" value="1"/>
</dbReference>
<organism evidence="1 2">
    <name type="scientific">Candidatus Proximibacter danicus</name>
    <dbReference type="NCBI Taxonomy" id="2954365"/>
    <lineage>
        <taxon>Bacteria</taxon>
        <taxon>Pseudomonadati</taxon>
        <taxon>Pseudomonadota</taxon>
        <taxon>Betaproteobacteria</taxon>
        <taxon>Candidatus Proximibacter</taxon>
    </lineage>
</organism>
<evidence type="ECO:0000313" key="2">
    <source>
        <dbReference type="Proteomes" id="UP000886689"/>
    </source>
</evidence>
<dbReference type="EMBL" id="JADJUC010000001">
    <property type="protein sequence ID" value="MBK8522929.1"/>
    <property type="molecule type" value="Genomic_DNA"/>
</dbReference>
<evidence type="ECO:0000313" key="1">
    <source>
        <dbReference type="EMBL" id="MBK8522929.1"/>
    </source>
</evidence>
<dbReference type="Proteomes" id="UP000886689">
    <property type="component" value="Unassembled WGS sequence"/>
</dbReference>